<dbReference type="InterPro" id="IPR004704">
    <property type="entry name" value="PTS_IID_man"/>
</dbReference>
<evidence type="ECO:0000313" key="2">
    <source>
        <dbReference type="EMBL" id="OUQ10293.1"/>
    </source>
</evidence>
<feature type="transmembrane region" description="Helical" evidence="1">
    <location>
        <begin position="217"/>
        <end position="237"/>
    </location>
</feature>
<dbReference type="GO" id="GO:0009401">
    <property type="term" value="P:phosphoenolpyruvate-dependent sugar phosphotransferase system"/>
    <property type="evidence" value="ECO:0007669"/>
    <property type="project" value="InterPro"/>
</dbReference>
<organism evidence="2 3">
    <name type="scientific">Enterococcus cecorum</name>
    <dbReference type="NCBI Taxonomy" id="44008"/>
    <lineage>
        <taxon>Bacteria</taxon>
        <taxon>Bacillati</taxon>
        <taxon>Bacillota</taxon>
        <taxon>Bacilli</taxon>
        <taxon>Lactobacillales</taxon>
        <taxon>Enterococcaceae</taxon>
        <taxon>Enterococcus</taxon>
    </lineage>
</organism>
<dbReference type="Proteomes" id="UP000196074">
    <property type="component" value="Unassembled WGS sequence"/>
</dbReference>
<dbReference type="Pfam" id="PF03613">
    <property type="entry name" value="EIID-AGA"/>
    <property type="match status" value="1"/>
</dbReference>
<keyword evidence="1" id="KW-0472">Membrane</keyword>
<protein>
    <submittedName>
        <fullName evidence="2">PTS fructose transporter subunit IID</fullName>
    </submittedName>
</protein>
<name>A0A1Y4R1A6_9ENTE</name>
<feature type="transmembrane region" description="Helical" evidence="1">
    <location>
        <begin position="175"/>
        <end position="196"/>
    </location>
</feature>
<dbReference type="GO" id="GO:0005886">
    <property type="term" value="C:plasma membrane"/>
    <property type="evidence" value="ECO:0007669"/>
    <property type="project" value="TreeGrafter"/>
</dbReference>
<keyword evidence="1" id="KW-1133">Transmembrane helix</keyword>
<dbReference type="InterPro" id="IPR050303">
    <property type="entry name" value="GatZ_KbaZ_carbometab"/>
</dbReference>
<sequence length="264" mass="29235">MNTKIDKKELRKISRNWILGSQLSWNYERMMGSGYLYAMLPVLKKLYGKDDSQYKDMLRMQSQFFNTTPHMGGFIIGMDIATEESEGYKSKETISSLKTGLMGSFAGIGDTIFGVLFPTVFGSIASYLALKGNATGVLIWLLVNIAILIFRFYTVEIGYKQGAKLVGSMSTNLNALTSSATLLGVTVIGAMIPSVIKASISLKFKMGDVKLNIQDTLNQIMPMMIPAILVGIVYWLLGKKYFNSTRAIIAIIILSIVLKLFNIM</sequence>
<feature type="transmembrane region" description="Helical" evidence="1">
    <location>
        <begin position="243"/>
        <end position="261"/>
    </location>
</feature>
<reference evidence="3" key="1">
    <citation type="submission" date="2017-04" db="EMBL/GenBank/DDBJ databases">
        <title>Function of individual gut microbiota members based on whole genome sequencing of pure cultures obtained from chicken caecum.</title>
        <authorList>
            <person name="Medvecky M."/>
            <person name="Cejkova D."/>
            <person name="Polansky O."/>
            <person name="Karasova D."/>
            <person name="Kubasova T."/>
            <person name="Cizek A."/>
            <person name="Rychlik I."/>
        </authorList>
    </citation>
    <scope>NUCLEOTIDE SEQUENCE [LARGE SCALE GENOMIC DNA]</scope>
    <source>
        <strain evidence="3">An144</strain>
    </source>
</reference>
<comment type="caution">
    <text evidence="2">The sequence shown here is derived from an EMBL/GenBank/DDBJ whole genome shotgun (WGS) entry which is preliminary data.</text>
</comment>
<feature type="transmembrane region" description="Helical" evidence="1">
    <location>
        <begin position="111"/>
        <end position="130"/>
    </location>
</feature>
<accession>A0A1Y4R1A6</accession>
<dbReference type="PANTHER" id="PTHR32502:SF26">
    <property type="entry name" value="PHOSPHOTRANSFERASE SYSTEM SUGAR-SPECIFIC EIID COMPONENT"/>
    <property type="match status" value="1"/>
</dbReference>
<dbReference type="PANTHER" id="PTHR32502">
    <property type="entry name" value="N-ACETYLGALACTOSAMINE PERMEASE II COMPONENT-RELATED"/>
    <property type="match status" value="1"/>
</dbReference>
<proteinExistence type="predicted"/>
<evidence type="ECO:0000313" key="3">
    <source>
        <dbReference type="Proteomes" id="UP000196074"/>
    </source>
</evidence>
<dbReference type="EMBL" id="NFLC01000011">
    <property type="protein sequence ID" value="OUQ10293.1"/>
    <property type="molecule type" value="Genomic_DNA"/>
</dbReference>
<dbReference type="PROSITE" id="PS51108">
    <property type="entry name" value="PTS_EIID"/>
    <property type="match status" value="1"/>
</dbReference>
<feature type="transmembrane region" description="Helical" evidence="1">
    <location>
        <begin position="137"/>
        <end position="155"/>
    </location>
</feature>
<gene>
    <name evidence="2" type="ORF">B5E88_06670</name>
</gene>
<evidence type="ECO:0000256" key="1">
    <source>
        <dbReference type="SAM" id="Phobius"/>
    </source>
</evidence>
<dbReference type="AlphaFoldDB" id="A0A1Y4R1A6"/>
<keyword evidence="1" id="KW-0812">Transmembrane</keyword>